<evidence type="ECO:0000313" key="3">
    <source>
        <dbReference type="Proteomes" id="UP001312865"/>
    </source>
</evidence>
<keyword evidence="2" id="KW-0449">Lipoprotein</keyword>
<evidence type="ECO:0000313" key="2">
    <source>
        <dbReference type="EMBL" id="MEI5905697.1"/>
    </source>
</evidence>
<proteinExistence type="predicted"/>
<keyword evidence="3" id="KW-1185">Reference proteome</keyword>
<protein>
    <submittedName>
        <fullName evidence="2">YhcN/YlaJ family sporulation lipoprotein</fullName>
    </submittedName>
</protein>
<sequence length="208" mass="23626">MRKRSYMLFSILLTTFIFGGCQGTEEIDERTNLYGAAQYDSNWKHGGPMRIMYDSPEGKEREVVRENANGEIIDNNQDNNYHGHWDSISTKAKNSYYAAYNGKFVEEISILASSVENVNEARVIVDRNVAIIGLDLVENDQRSKQQTEERVAAAVDPYIDGKQLYIDSTYGNFARIKVIDNDLRDGGPKRFLAKDVENLIKSLKAEVE</sequence>
<gene>
    <name evidence="2" type="ORF">WAK64_01285</name>
</gene>
<dbReference type="EMBL" id="JBBAXC010000001">
    <property type="protein sequence ID" value="MEI5905697.1"/>
    <property type="molecule type" value="Genomic_DNA"/>
</dbReference>
<reference evidence="2 3" key="1">
    <citation type="journal article" date="2018" name="J. Microbiol.">
        <title>Bacillus spongiae sp. nov., isolated from sponge of Jeju Island.</title>
        <authorList>
            <person name="Lee G.E."/>
            <person name="Im W.T."/>
            <person name="Park J.S."/>
        </authorList>
    </citation>
    <scope>NUCLEOTIDE SEQUENCE [LARGE SCALE GENOMIC DNA]</scope>
    <source>
        <strain evidence="2 3">135PIL107-10</strain>
    </source>
</reference>
<accession>A0ABU8H949</accession>
<dbReference type="PROSITE" id="PS51257">
    <property type="entry name" value="PROKAR_LIPOPROTEIN"/>
    <property type="match status" value="1"/>
</dbReference>
<feature type="chain" id="PRO_5047417215" evidence="1">
    <location>
        <begin position="20"/>
        <end position="208"/>
    </location>
</feature>
<dbReference type="InterPro" id="IPR019076">
    <property type="entry name" value="Spore_lipoprot_YhcN/YlaJ-like"/>
</dbReference>
<dbReference type="RefSeq" id="WP_336585111.1">
    <property type="nucleotide sequence ID" value="NZ_JBBAXC010000001.1"/>
</dbReference>
<dbReference type="Pfam" id="PF09580">
    <property type="entry name" value="Spore_YhcN_YlaJ"/>
    <property type="match status" value="1"/>
</dbReference>
<organism evidence="2 3">
    <name type="scientific">Bacillus spongiae</name>
    <dbReference type="NCBI Taxonomy" id="2683610"/>
    <lineage>
        <taxon>Bacteria</taxon>
        <taxon>Bacillati</taxon>
        <taxon>Bacillota</taxon>
        <taxon>Bacilli</taxon>
        <taxon>Bacillales</taxon>
        <taxon>Bacillaceae</taxon>
        <taxon>Bacillus</taxon>
    </lineage>
</organism>
<keyword evidence="1" id="KW-0732">Signal</keyword>
<comment type="caution">
    <text evidence="2">The sequence shown here is derived from an EMBL/GenBank/DDBJ whole genome shotgun (WGS) entry which is preliminary data.</text>
</comment>
<evidence type="ECO:0000256" key="1">
    <source>
        <dbReference type="SAM" id="SignalP"/>
    </source>
</evidence>
<feature type="signal peptide" evidence="1">
    <location>
        <begin position="1"/>
        <end position="19"/>
    </location>
</feature>
<name>A0ABU8H949_9BACI</name>
<dbReference type="Proteomes" id="UP001312865">
    <property type="component" value="Unassembled WGS sequence"/>
</dbReference>